<comment type="caution">
    <text evidence="1">The sequence shown here is derived from an EMBL/GenBank/DDBJ whole genome shotgun (WGS) entry which is preliminary data.</text>
</comment>
<evidence type="ECO:0000313" key="1">
    <source>
        <dbReference type="EMBL" id="MDH2393400.1"/>
    </source>
</evidence>
<name>A0ABT6HYB3_9ACTN</name>
<dbReference type="EMBL" id="JARWBG010000065">
    <property type="protein sequence ID" value="MDH2393400.1"/>
    <property type="molecule type" value="Genomic_DNA"/>
</dbReference>
<dbReference type="RefSeq" id="WP_279932653.1">
    <property type="nucleotide sequence ID" value="NZ_JARWBG010000065.1"/>
</dbReference>
<accession>A0ABT6HYB3</accession>
<evidence type="ECO:0000313" key="2">
    <source>
        <dbReference type="Proteomes" id="UP001223144"/>
    </source>
</evidence>
<proteinExistence type="predicted"/>
<organism evidence="1 2">
    <name type="scientific">Streptomyces chengmaiensis</name>
    <dbReference type="NCBI Taxonomy" id="3040919"/>
    <lineage>
        <taxon>Bacteria</taxon>
        <taxon>Bacillati</taxon>
        <taxon>Actinomycetota</taxon>
        <taxon>Actinomycetes</taxon>
        <taxon>Kitasatosporales</taxon>
        <taxon>Streptomycetaceae</taxon>
        <taxon>Streptomyces</taxon>
    </lineage>
</organism>
<protein>
    <submittedName>
        <fullName evidence="1">Uncharacterized protein</fullName>
    </submittedName>
</protein>
<keyword evidence="2" id="KW-1185">Reference proteome</keyword>
<reference evidence="1 2" key="1">
    <citation type="submission" date="2023-04" db="EMBL/GenBank/DDBJ databases">
        <title>Streptomyces chengmaiensis sp. nov. isolated from the stem of mangrove plant in Hainan.</title>
        <authorList>
            <person name="Huang X."/>
            <person name="Zhou S."/>
            <person name="Chu X."/>
            <person name="Xie Y."/>
            <person name="Lin Y."/>
        </authorList>
    </citation>
    <scope>NUCLEOTIDE SEQUENCE [LARGE SCALE GENOMIC DNA]</scope>
    <source>
        <strain evidence="1 2">HNM0663</strain>
    </source>
</reference>
<dbReference type="Proteomes" id="UP001223144">
    <property type="component" value="Unassembled WGS sequence"/>
</dbReference>
<sequence>MTNSDGSPAGARRASQTASLLASTAADHSTVAAAAIAGLRAVAAAAEGALSNYVYPPGDYASFTE</sequence>
<gene>
    <name evidence="1" type="ORF">QCN29_32480</name>
</gene>